<feature type="region of interest" description="Disordered" evidence="1">
    <location>
        <begin position="1"/>
        <end position="35"/>
    </location>
</feature>
<sequence>MDHRMSNYGTRIMSSYKPPQIQNSSFSHSPLKSQDNIKKLKEKVSNLNDEISLRTKQNKEAQIIGGLMSLIGTLSSNQNPVKKPVTPPPVLPPTNQSNPEMGFLLQSFQRQQDMMFQFMLNMNQKKEKPKKKSKKNIDELNSIEETYKRIKKDPDGFRSILAELDFNDDGAEEYADKERMLKFSANLSEEEKAKILTQLEKNKIINPIKGGFKLKGIRRFRMIGIIVLLPIFLVSNMLEKKAKFYLENTKYMQEQIEVYTEVTQSWVLKAIKTVLISTINDPELDLMLSNKESEVKSQQVNSRIIKLQVRINGIIEGLESITNETHMQQPFRSFFDKYISNKTFIPMNFLTPFEKSRLEFNEFGGLANQNDEKKRMMICFFIITRILIGEIFLKPIEAGIPVTKGSRTVVNLKMIGSIMQNCTLLNFIKVSRKTGDYSVEEMELFKRKRGGKFNQINEDNVSEKLFFVSEYEPSYVYITPFIEMTKRKIYAWAGNVIKVCGDSKTRSNFK</sequence>
<dbReference type="OrthoDB" id="308058at2759"/>
<comment type="caution">
    <text evidence="2">The sequence shown here is derived from an EMBL/GenBank/DDBJ whole genome shotgun (WGS) entry which is preliminary data.</text>
</comment>
<dbReference type="EMBL" id="MPUH01000394">
    <property type="protein sequence ID" value="OMJ81086.1"/>
    <property type="molecule type" value="Genomic_DNA"/>
</dbReference>
<reference evidence="2 3" key="1">
    <citation type="submission" date="2016-11" db="EMBL/GenBank/DDBJ databases">
        <title>The macronuclear genome of Stentor coeruleus: a giant cell with tiny introns.</title>
        <authorList>
            <person name="Slabodnick M."/>
            <person name="Ruby J.G."/>
            <person name="Reiff S.B."/>
            <person name="Swart E.C."/>
            <person name="Gosai S."/>
            <person name="Prabakaran S."/>
            <person name="Witkowska E."/>
            <person name="Larue G.E."/>
            <person name="Fisher S."/>
            <person name="Freeman R.M."/>
            <person name="Gunawardena J."/>
            <person name="Chu W."/>
            <person name="Stover N.A."/>
            <person name="Gregory B.D."/>
            <person name="Nowacki M."/>
            <person name="Derisi J."/>
            <person name="Roy S.W."/>
            <person name="Marshall W.F."/>
            <person name="Sood P."/>
        </authorList>
    </citation>
    <scope>NUCLEOTIDE SEQUENCE [LARGE SCALE GENOMIC DNA]</scope>
    <source>
        <strain evidence="2">WM001</strain>
    </source>
</reference>
<evidence type="ECO:0000256" key="1">
    <source>
        <dbReference type="SAM" id="MobiDB-lite"/>
    </source>
</evidence>
<evidence type="ECO:0000313" key="3">
    <source>
        <dbReference type="Proteomes" id="UP000187209"/>
    </source>
</evidence>
<organism evidence="2 3">
    <name type="scientific">Stentor coeruleus</name>
    <dbReference type="NCBI Taxonomy" id="5963"/>
    <lineage>
        <taxon>Eukaryota</taxon>
        <taxon>Sar</taxon>
        <taxon>Alveolata</taxon>
        <taxon>Ciliophora</taxon>
        <taxon>Postciliodesmatophora</taxon>
        <taxon>Heterotrichea</taxon>
        <taxon>Heterotrichida</taxon>
        <taxon>Stentoridae</taxon>
        <taxon>Stentor</taxon>
    </lineage>
</organism>
<protein>
    <submittedName>
        <fullName evidence="2">Uncharacterized protein</fullName>
    </submittedName>
</protein>
<accession>A0A1R2BWH5</accession>
<proteinExistence type="predicted"/>
<dbReference type="Proteomes" id="UP000187209">
    <property type="component" value="Unassembled WGS sequence"/>
</dbReference>
<evidence type="ECO:0000313" key="2">
    <source>
        <dbReference type="EMBL" id="OMJ81086.1"/>
    </source>
</evidence>
<keyword evidence="3" id="KW-1185">Reference proteome</keyword>
<feature type="compositionally biased region" description="Polar residues" evidence="1">
    <location>
        <begin position="20"/>
        <end position="34"/>
    </location>
</feature>
<gene>
    <name evidence="2" type="ORF">SteCoe_18497</name>
</gene>
<name>A0A1R2BWH5_9CILI</name>
<dbReference type="AlphaFoldDB" id="A0A1R2BWH5"/>